<reference evidence="2" key="1">
    <citation type="journal article" date="2012" name="Mol. Plant Microbe Interact.">
        <title>A highly conserved effector in Fusarium oxysporum is required for full virulence on Arabidopsis.</title>
        <authorList>
            <person name="Thatcher L.F."/>
            <person name="Gardiner D.M."/>
            <person name="Kazan K."/>
            <person name="Manners J."/>
        </authorList>
    </citation>
    <scope>NUCLEOTIDE SEQUENCE [LARGE SCALE GENOMIC DNA]</scope>
    <source>
        <strain evidence="2">Fo5176</strain>
    </source>
</reference>
<protein>
    <recommendedName>
        <fullName evidence="1">DUF7587 domain-containing protein</fullName>
    </recommendedName>
</protein>
<dbReference type="EMBL" id="AFQF01002897">
    <property type="protein sequence ID" value="EGU77943.1"/>
    <property type="molecule type" value="Genomic_DNA"/>
</dbReference>
<organism evidence="2">
    <name type="scientific">Fusarium oxysporum (strain Fo5176)</name>
    <name type="common">Fusarium vascular wilt</name>
    <dbReference type="NCBI Taxonomy" id="660025"/>
    <lineage>
        <taxon>Eukaryota</taxon>
        <taxon>Fungi</taxon>
        <taxon>Dikarya</taxon>
        <taxon>Ascomycota</taxon>
        <taxon>Pezizomycotina</taxon>
        <taxon>Sordariomycetes</taxon>
        <taxon>Hypocreomycetidae</taxon>
        <taxon>Hypocreales</taxon>
        <taxon>Nectriaceae</taxon>
        <taxon>Fusarium</taxon>
        <taxon>Fusarium oxysporum species complex</taxon>
    </lineage>
</organism>
<gene>
    <name evidence="2" type="ORF">FOXB_11553</name>
</gene>
<proteinExistence type="predicted"/>
<dbReference type="AlphaFoldDB" id="F9FYS1"/>
<sequence>MRKGGILCSSYYNLVTINKIGDTGMHVIEWPDMIPPKYSLVTSSIYHSNFQASYSSITVTTKRDHRVTRILATEVPSQMKYGLWYDRRTSRQLCFFADSSETIGISPQRKNENREEMAANRRLNDIKISEHPPDSSIAFRVFDDHSQARYFSKGDIRCGNWQEFNVNEPLTRLGAENHIRGARISTNYISISTSPLRLWNFVGQHMSTTQKIAVIDLRVLQRLGIAYGSTTDDLGFRNIGDNRTKYATKHHILVAGWIPNRSILGFLSRESFNELLKEARIDTPGGTDRRDSAYWL</sequence>
<dbReference type="InterPro" id="IPR056009">
    <property type="entry name" value="DUF7587"/>
</dbReference>
<evidence type="ECO:0000259" key="1">
    <source>
        <dbReference type="Pfam" id="PF24494"/>
    </source>
</evidence>
<dbReference type="OrthoDB" id="5148696at2759"/>
<comment type="caution">
    <text evidence="2">The sequence shown here is derived from an EMBL/GenBank/DDBJ whole genome shotgun (WGS) entry which is preliminary data.</text>
</comment>
<dbReference type="Pfam" id="PF24494">
    <property type="entry name" value="DUF7587"/>
    <property type="match status" value="1"/>
</dbReference>
<accession>F9FYS1</accession>
<name>F9FYS1_FUSOF</name>
<feature type="domain" description="DUF7587" evidence="1">
    <location>
        <begin position="136"/>
        <end position="265"/>
    </location>
</feature>
<evidence type="ECO:0000313" key="2">
    <source>
        <dbReference type="EMBL" id="EGU77943.1"/>
    </source>
</evidence>